<dbReference type="AlphaFoldDB" id="A0A6A6GEQ7"/>
<evidence type="ECO:0000256" key="2">
    <source>
        <dbReference type="ARBA" id="ARBA00022692"/>
    </source>
</evidence>
<feature type="binding site" evidence="5">
    <location>
        <position position="284"/>
    </location>
    <ligand>
        <name>Zn(2+)</name>
        <dbReference type="ChEBI" id="CHEBI:29105"/>
    </ligand>
</feature>
<evidence type="ECO:0000313" key="7">
    <source>
        <dbReference type="EMBL" id="KAF2223890.1"/>
    </source>
</evidence>
<feature type="transmembrane region" description="Helical" evidence="6">
    <location>
        <begin position="114"/>
        <end position="137"/>
    </location>
</feature>
<feature type="non-terminal residue" evidence="7">
    <location>
        <position position="303"/>
    </location>
</feature>
<evidence type="ECO:0000256" key="5">
    <source>
        <dbReference type="PIRSR" id="PIRSR604254-1"/>
    </source>
</evidence>
<dbReference type="EMBL" id="ML992506">
    <property type="protein sequence ID" value="KAF2223890.1"/>
    <property type="molecule type" value="Genomic_DNA"/>
</dbReference>
<sequence>MSRVSDPCLLSTRNINISSSGDGYYQEKHYQRQSPKRSVDLRASRYSPWQRDNEYILTNYRPASNSTSGSLRSMLAVHNETTNIWSHFLGALWFIAGLVHFYTSAVADRPLIKAADATIVGLYYICVVVCFLLSTFFHTFSDHSPHVHKLGNELDHLGIVLVMWGSGISSTYFGFYCDQTLRNTYIAAITTTALGCAVFTLQPTFRQPSYRTVRFLMYCFLGSSLFAPCIHGLKLYGWELLNIRMSLSHFIGLALINFSGAAVYAARIPERWYPKTFDLVGQSHNLMHVLVILGAVVRLRGLL</sequence>
<reference evidence="8" key="1">
    <citation type="journal article" date="2020" name="Stud. Mycol.">
        <title>101 Dothideomycetes genomes: A test case for predicting lifestyles and emergence of pathogens.</title>
        <authorList>
            <person name="Haridas S."/>
            <person name="Albert R."/>
            <person name="Binder M."/>
            <person name="Bloem J."/>
            <person name="LaButti K."/>
            <person name="Salamov A."/>
            <person name="Andreopoulos B."/>
            <person name="Baker S."/>
            <person name="Barry K."/>
            <person name="Bills G."/>
            <person name="Bluhm B."/>
            <person name="Cannon C."/>
            <person name="Castanera R."/>
            <person name="Culley D."/>
            <person name="Daum C."/>
            <person name="Ezra D."/>
            <person name="Gonzalez J."/>
            <person name="Henrissat B."/>
            <person name="Kuo A."/>
            <person name="Liang C."/>
            <person name="Lipzen A."/>
            <person name="Lutzoni F."/>
            <person name="Magnuson J."/>
            <person name="Mondo S."/>
            <person name="Nolan M."/>
            <person name="Ohm R."/>
            <person name="Pangilinan J."/>
            <person name="Park H.-J."/>
            <person name="Ramirez L."/>
            <person name="Alfaro M."/>
            <person name="Sun H."/>
            <person name="Tritt A."/>
            <person name="Yoshinaga Y."/>
            <person name="Zwiers L.-H."/>
            <person name="Turgeon B."/>
            <person name="Goodwin S."/>
            <person name="Spatafora J."/>
            <person name="Crous P."/>
            <person name="Grigoriev I."/>
        </authorList>
    </citation>
    <scope>NUCLEOTIDE SEQUENCE [LARGE SCALE GENOMIC DNA]</scope>
    <source>
        <strain evidence="8">CECT 20119</strain>
    </source>
</reference>
<keyword evidence="4 6" id="KW-0472">Membrane</keyword>
<evidence type="ECO:0000256" key="3">
    <source>
        <dbReference type="ARBA" id="ARBA00022989"/>
    </source>
</evidence>
<keyword evidence="7" id="KW-0675">Receptor</keyword>
<keyword evidence="2 6" id="KW-0812">Transmembrane</keyword>
<keyword evidence="3 6" id="KW-1133">Transmembrane helix</keyword>
<evidence type="ECO:0000256" key="4">
    <source>
        <dbReference type="ARBA" id="ARBA00023136"/>
    </source>
</evidence>
<dbReference type="Pfam" id="PF03006">
    <property type="entry name" value="HlyIII"/>
    <property type="match status" value="1"/>
</dbReference>
<dbReference type="OrthoDB" id="529367at2759"/>
<dbReference type="GO" id="GO:0046872">
    <property type="term" value="F:metal ion binding"/>
    <property type="evidence" value="ECO:0007669"/>
    <property type="project" value="UniProtKB-KW"/>
</dbReference>
<comment type="subcellular location">
    <subcellularLocation>
        <location evidence="1">Membrane</location>
        <topology evidence="1">Multi-pass membrane protein</topology>
    </subcellularLocation>
</comment>
<keyword evidence="5" id="KW-0479">Metal-binding</keyword>
<dbReference type="GO" id="GO:0038023">
    <property type="term" value="F:signaling receptor activity"/>
    <property type="evidence" value="ECO:0007669"/>
    <property type="project" value="TreeGrafter"/>
</dbReference>
<evidence type="ECO:0000256" key="6">
    <source>
        <dbReference type="SAM" id="Phobius"/>
    </source>
</evidence>
<feature type="transmembrane region" description="Helical" evidence="6">
    <location>
        <begin position="157"/>
        <end position="177"/>
    </location>
</feature>
<dbReference type="GO" id="GO:0016020">
    <property type="term" value="C:membrane"/>
    <property type="evidence" value="ECO:0007669"/>
    <property type="project" value="UniProtKB-SubCell"/>
</dbReference>
<dbReference type="Proteomes" id="UP000799538">
    <property type="component" value="Unassembled WGS sequence"/>
</dbReference>
<keyword evidence="8" id="KW-1185">Reference proteome</keyword>
<feature type="transmembrane region" description="Helical" evidence="6">
    <location>
        <begin position="84"/>
        <end position="102"/>
    </location>
</feature>
<evidence type="ECO:0000256" key="1">
    <source>
        <dbReference type="ARBA" id="ARBA00004141"/>
    </source>
</evidence>
<proteinExistence type="predicted"/>
<gene>
    <name evidence="7" type="ORF">BDZ85DRAFT_217958</name>
</gene>
<evidence type="ECO:0000313" key="8">
    <source>
        <dbReference type="Proteomes" id="UP000799538"/>
    </source>
</evidence>
<dbReference type="GO" id="GO:0006882">
    <property type="term" value="P:intracellular zinc ion homeostasis"/>
    <property type="evidence" value="ECO:0007669"/>
    <property type="project" value="TreeGrafter"/>
</dbReference>
<protein>
    <submittedName>
        <fullName evidence="7">Adiponectin receptor protein 1</fullName>
    </submittedName>
</protein>
<feature type="binding site" evidence="5">
    <location>
        <position position="138"/>
    </location>
    <ligand>
        <name>Zn(2+)</name>
        <dbReference type="ChEBI" id="CHEBI:29105"/>
    </ligand>
</feature>
<dbReference type="PANTHER" id="PTHR20855:SF130">
    <property type="entry name" value="HAEMOLYSIN-III FAMILY PROTEIN"/>
    <property type="match status" value="1"/>
</dbReference>
<feature type="transmembrane region" description="Helical" evidence="6">
    <location>
        <begin position="247"/>
        <end position="266"/>
    </location>
</feature>
<dbReference type="PANTHER" id="PTHR20855">
    <property type="entry name" value="ADIPOR/PROGESTIN RECEPTOR-RELATED"/>
    <property type="match status" value="1"/>
</dbReference>
<feature type="transmembrane region" description="Helical" evidence="6">
    <location>
        <begin position="184"/>
        <end position="203"/>
    </location>
</feature>
<feature type="binding site" evidence="5">
    <location>
        <position position="288"/>
    </location>
    <ligand>
        <name>Zn(2+)</name>
        <dbReference type="ChEBI" id="CHEBI:29105"/>
    </ligand>
</feature>
<accession>A0A6A6GEQ7</accession>
<feature type="transmembrane region" description="Helical" evidence="6">
    <location>
        <begin position="286"/>
        <end position="302"/>
    </location>
</feature>
<dbReference type="InterPro" id="IPR004254">
    <property type="entry name" value="AdipoR/HlyIII-related"/>
</dbReference>
<organism evidence="7 8">
    <name type="scientific">Elsinoe ampelina</name>
    <dbReference type="NCBI Taxonomy" id="302913"/>
    <lineage>
        <taxon>Eukaryota</taxon>
        <taxon>Fungi</taxon>
        <taxon>Dikarya</taxon>
        <taxon>Ascomycota</taxon>
        <taxon>Pezizomycotina</taxon>
        <taxon>Dothideomycetes</taxon>
        <taxon>Dothideomycetidae</taxon>
        <taxon>Myriangiales</taxon>
        <taxon>Elsinoaceae</taxon>
        <taxon>Elsinoe</taxon>
    </lineage>
</organism>
<name>A0A6A6GEQ7_9PEZI</name>
<feature type="transmembrane region" description="Helical" evidence="6">
    <location>
        <begin position="215"/>
        <end position="235"/>
    </location>
</feature>
<keyword evidence="5" id="KW-0862">Zinc</keyword>